<reference evidence="9 10" key="1">
    <citation type="submission" date="2020-01" db="EMBL/GenBank/DDBJ databases">
        <title>Genomes of bacteria type strains.</title>
        <authorList>
            <person name="Chen J."/>
            <person name="Zhu S."/>
            <person name="Yang J."/>
        </authorList>
    </citation>
    <scope>NUCLEOTIDE SEQUENCE [LARGE SCALE GENOMIC DNA]</scope>
    <source>
        <strain evidence="9 10">LMG 22958</strain>
    </source>
</reference>
<dbReference type="InterPro" id="IPR011006">
    <property type="entry name" value="CheY-like_superfamily"/>
</dbReference>
<dbReference type="PANTHER" id="PTHR45339:SF1">
    <property type="entry name" value="HYBRID SIGNAL TRANSDUCTION HISTIDINE KINASE J"/>
    <property type="match status" value="1"/>
</dbReference>
<proteinExistence type="predicted"/>
<dbReference type="InterPro" id="IPR036890">
    <property type="entry name" value="HATPase_C_sf"/>
</dbReference>
<dbReference type="PROSITE" id="PS50109">
    <property type="entry name" value="HIS_KIN"/>
    <property type="match status" value="1"/>
</dbReference>
<sequence>MSDTSNNYMLDILALSGQHTVICDYSLFVKQCSFASGEQSSLSSSLLIGLNAASFIEVEGVELGAVCNSIRVNTNKSIVVQVTKMISLSTRYNANIVKAKNTIVFFLTPIKSACSNEAEPIKNKLQPDTTSSPSSTPSSTTMLNSMSALWSQVGHELRTPLNAVLGASELLKDTQLTPHQTELNNLLFVNGKILSHTINNALCLLSEQSSTDKEQSVTNANAPFSVASLVDSVLLKTAELAPDKKHQLVCDIEPRCPLSVIADKALITKALVNAVLETAKLASTHYVVLKLVYEKPVVKNKPIHRLLFQIQLLGEELETVDSLKVPAIGVLESIAPQGAYNYFNDLNLGLTVCQHIIHGLQGEMIANSNTEGHYYHQITLPVELHEQDKKAIGSVYRYVVFSANNIVSNALKNTIEWFGQQCHLASSLDECRAFISKNTRFVLHGNTPSFIDFIDGELQGGLALIINNKDLRTETLCNIQQAAFVEGGVSPLLFKHAKQVFHQRHLDFGLKHDDELDTCSPINHLVRDYQLASILVVDDNMNNQRVAKHLLEKFNCEVTLANSGYEAINAYANQSFRLVFMDLRMPGMDGIETTKNIRAMLSKERAIVVAMTAEDEEKAKQLSFNAQMDGYILKPINTENVIETLDKFLNPTFGNDSTLEGIARANTWVHRMLSP</sequence>
<organism evidence="9 10">
    <name type="scientific">Alteromonas hispanica</name>
    <dbReference type="NCBI Taxonomy" id="315421"/>
    <lineage>
        <taxon>Bacteria</taxon>
        <taxon>Pseudomonadati</taxon>
        <taxon>Pseudomonadota</taxon>
        <taxon>Gammaproteobacteria</taxon>
        <taxon>Alteromonadales</taxon>
        <taxon>Alteromonadaceae</taxon>
        <taxon>Alteromonas/Salinimonas group</taxon>
        <taxon>Alteromonas</taxon>
    </lineage>
</organism>
<gene>
    <name evidence="9" type="ORF">GTW09_03045</name>
</gene>
<dbReference type="EMBL" id="JAAAWP010000002">
    <property type="protein sequence ID" value="NDW20495.1"/>
    <property type="molecule type" value="Genomic_DNA"/>
</dbReference>
<dbReference type="RefSeq" id="WP_163110012.1">
    <property type="nucleotide sequence ID" value="NZ_JAAAWP010000002.1"/>
</dbReference>
<dbReference type="InterPro" id="IPR001789">
    <property type="entry name" value="Sig_transdc_resp-reg_receiver"/>
</dbReference>
<evidence type="ECO:0000259" key="7">
    <source>
        <dbReference type="PROSITE" id="PS50109"/>
    </source>
</evidence>
<dbReference type="PANTHER" id="PTHR45339">
    <property type="entry name" value="HYBRID SIGNAL TRANSDUCTION HISTIDINE KINASE J"/>
    <property type="match status" value="1"/>
</dbReference>
<evidence type="ECO:0000313" key="10">
    <source>
        <dbReference type="Proteomes" id="UP000478837"/>
    </source>
</evidence>
<evidence type="ECO:0000256" key="2">
    <source>
        <dbReference type="ARBA" id="ARBA00012438"/>
    </source>
</evidence>
<accession>A0A6L9MRF8</accession>
<feature type="compositionally biased region" description="Low complexity" evidence="6">
    <location>
        <begin position="129"/>
        <end position="141"/>
    </location>
</feature>
<feature type="region of interest" description="Disordered" evidence="6">
    <location>
        <begin position="121"/>
        <end position="142"/>
    </location>
</feature>
<dbReference type="Pfam" id="PF00512">
    <property type="entry name" value="HisKA"/>
    <property type="match status" value="1"/>
</dbReference>
<dbReference type="SMART" id="SM00448">
    <property type="entry name" value="REC"/>
    <property type="match status" value="1"/>
</dbReference>
<evidence type="ECO:0000256" key="4">
    <source>
        <dbReference type="ARBA" id="ARBA00023012"/>
    </source>
</evidence>
<dbReference type="SMART" id="SM00388">
    <property type="entry name" value="HisKA"/>
    <property type="match status" value="1"/>
</dbReference>
<dbReference type="InterPro" id="IPR036097">
    <property type="entry name" value="HisK_dim/P_sf"/>
</dbReference>
<evidence type="ECO:0000256" key="3">
    <source>
        <dbReference type="ARBA" id="ARBA00022553"/>
    </source>
</evidence>
<dbReference type="Gene3D" id="3.40.50.2300">
    <property type="match status" value="1"/>
</dbReference>
<keyword evidence="4" id="KW-0902">Two-component regulatory system</keyword>
<evidence type="ECO:0000313" key="9">
    <source>
        <dbReference type="EMBL" id="NDW20495.1"/>
    </source>
</evidence>
<comment type="catalytic activity">
    <reaction evidence="1">
        <text>ATP + protein L-histidine = ADP + protein N-phospho-L-histidine.</text>
        <dbReference type="EC" id="2.7.13.3"/>
    </reaction>
</comment>
<evidence type="ECO:0000259" key="8">
    <source>
        <dbReference type="PROSITE" id="PS50110"/>
    </source>
</evidence>
<dbReference type="SUPFAM" id="SSF52172">
    <property type="entry name" value="CheY-like"/>
    <property type="match status" value="1"/>
</dbReference>
<comment type="caution">
    <text evidence="9">The sequence shown here is derived from an EMBL/GenBank/DDBJ whole genome shotgun (WGS) entry which is preliminary data.</text>
</comment>
<evidence type="ECO:0000256" key="6">
    <source>
        <dbReference type="SAM" id="MobiDB-lite"/>
    </source>
</evidence>
<protein>
    <recommendedName>
        <fullName evidence="2">histidine kinase</fullName>
        <ecNumber evidence="2">2.7.13.3</ecNumber>
    </recommendedName>
</protein>
<keyword evidence="3 5" id="KW-0597">Phosphoprotein</keyword>
<name>A0A6L9MRF8_9ALTE</name>
<feature type="domain" description="Response regulatory" evidence="8">
    <location>
        <begin position="533"/>
        <end position="649"/>
    </location>
</feature>
<dbReference type="EC" id="2.7.13.3" evidence="2"/>
<feature type="modified residue" description="4-aspartylphosphate" evidence="5">
    <location>
        <position position="582"/>
    </location>
</feature>
<dbReference type="Gene3D" id="3.30.565.10">
    <property type="entry name" value="Histidine kinase-like ATPase, C-terminal domain"/>
    <property type="match status" value="1"/>
</dbReference>
<dbReference type="InterPro" id="IPR005467">
    <property type="entry name" value="His_kinase_dom"/>
</dbReference>
<evidence type="ECO:0000256" key="1">
    <source>
        <dbReference type="ARBA" id="ARBA00000085"/>
    </source>
</evidence>
<feature type="domain" description="Histidine kinase" evidence="7">
    <location>
        <begin position="152"/>
        <end position="384"/>
    </location>
</feature>
<dbReference type="SUPFAM" id="SSF55874">
    <property type="entry name" value="ATPase domain of HSP90 chaperone/DNA topoisomerase II/histidine kinase"/>
    <property type="match status" value="1"/>
</dbReference>
<dbReference type="PROSITE" id="PS50110">
    <property type="entry name" value="RESPONSE_REGULATORY"/>
    <property type="match status" value="1"/>
</dbReference>
<dbReference type="Gene3D" id="1.10.287.130">
    <property type="match status" value="1"/>
</dbReference>
<dbReference type="CDD" id="cd17546">
    <property type="entry name" value="REC_hyHK_CKI1_RcsC-like"/>
    <property type="match status" value="1"/>
</dbReference>
<dbReference type="CDD" id="cd00082">
    <property type="entry name" value="HisKA"/>
    <property type="match status" value="1"/>
</dbReference>
<evidence type="ECO:0000256" key="5">
    <source>
        <dbReference type="PROSITE-ProRule" id="PRU00169"/>
    </source>
</evidence>
<dbReference type="Proteomes" id="UP000478837">
    <property type="component" value="Unassembled WGS sequence"/>
</dbReference>
<dbReference type="InterPro" id="IPR003661">
    <property type="entry name" value="HisK_dim/P_dom"/>
</dbReference>
<dbReference type="AlphaFoldDB" id="A0A6L9MRF8"/>
<dbReference type="SUPFAM" id="SSF47384">
    <property type="entry name" value="Homodimeric domain of signal transducing histidine kinase"/>
    <property type="match status" value="1"/>
</dbReference>
<keyword evidence="10" id="KW-1185">Reference proteome</keyword>
<dbReference type="GO" id="GO:0000155">
    <property type="term" value="F:phosphorelay sensor kinase activity"/>
    <property type="evidence" value="ECO:0007669"/>
    <property type="project" value="InterPro"/>
</dbReference>
<dbReference type="Pfam" id="PF00072">
    <property type="entry name" value="Response_reg"/>
    <property type="match status" value="1"/>
</dbReference>